<accession>A0ACC1J9L0</accession>
<protein>
    <submittedName>
        <fullName evidence="1">Uncharacterized protein</fullName>
    </submittedName>
</protein>
<feature type="non-terminal residue" evidence="1">
    <location>
        <position position="1"/>
    </location>
</feature>
<reference evidence="1" key="1">
    <citation type="submission" date="2022-07" db="EMBL/GenBank/DDBJ databases">
        <title>Phylogenomic reconstructions and comparative analyses of Kickxellomycotina fungi.</title>
        <authorList>
            <person name="Reynolds N.K."/>
            <person name="Stajich J.E."/>
            <person name="Barry K."/>
            <person name="Grigoriev I.V."/>
            <person name="Crous P."/>
            <person name="Smith M.E."/>
        </authorList>
    </citation>
    <scope>NUCLEOTIDE SEQUENCE</scope>
    <source>
        <strain evidence="1">NRRL 5244</strain>
    </source>
</reference>
<gene>
    <name evidence="1" type="ORF">FBU59_003040</name>
</gene>
<dbReference type="EMBL" id="JANBPW010001821">
    <property type="protein sequence ID" value="KAJ1942985.1"/>
    <property type="molecule type" value="Genomic_DNA"/>
</dbReference>
<dbReference type="Proteomes" id="UP001150603">
    <property type="component" value="Unassembled WGS sequence"/>
</dbReference>
<sequence length="328" mass="35504">VDETRLWASTLAFVNSALTVYADLAAVLASGATDQADFAIASDEWLALAQIRVLLRIVDASVGKLARLGSEFPSAVSVAPQYDVLADDVAAFLETPALRGDVRRAAEALRDHLAQCHPFQASPIYRFAPLFDPRLKTAYYADRQYDQAWTARVVRDAQSLVAQFAASPDTHSPPLSSTMSSAGESLLLAELRSIPTNTPDTRQQIDQFVRLGEAPSAARLASDGSARVFRRAWAAGQTELDDYVAAPLAAPFAHVLAWWRTNQDAYPALAQAVREYVAIPASSDCVSMLVRGESSALPDYALLAALDRRLVPMYACLHQWSKPDGAGI</sequence>
<keyword evidence="2" id="KW-1185">Reference proteome</keyword>
<proteinExistence type="predicted"/>
<name>A0ACC1J9L0_9FUNG</name>
<evidence type="ECO:0000313" key="1">
    <source>
        <dbReference type="EMBL" id="KAJ1942985.1"/>
    </source>
</evidence>
<evidence type="ECO:0000313" key="2">
    <source>
        <dbReference type="Proteomes" id="UP001150603"/>
    </source>
</evidence>
<comment type="caution">
    <text evidence="1">The sequence shown here is derived from an EMBL/GenBank/DDBJ whole genome shotgun (WGS) entry which is preliminary data.</text>
</comment>
<organism evidence="1 2">
    <name type="scientific">Linderina macrospora</name>
    <dbReference type="NCBI Taxonomy" id="4868"/>
    <lineage>
        <taxon>Eukaryota</taxon>
        <taxon>Fungi</taxon>
        <taxon>Fungi incertae sedis</taxon>
        <taxon>Zoopagomycota</taxon>
        <taxon>Kickxellomycotina</taxon>
        <taxon>Kickxellomycetes</taxon>
        <taxon>Kickxellales</taxon>
        <taxon>Kickxellaceae</taxon>
        <taxon>Linderina</taxon>
    </lineage>
</organism>